<feature type="transmembrane region" description="Helical" evidence="1">
    <location>
        <begin position="12"/>
        <end position="32"/>
    </location>
</feature>
<sequence length="41" mass="4465">MELFGVDPGPLLTVTVTVVQLWFLATGVWLLARGTKTFDTA</sequence>
<dbReference type="EMBL" id="CAEZSR010000032">
    <property type="protein sequence ID" value="CAB4552659.1"/>
    <property type="molecule type" value="Genomic_DNA"/>
</dbReference>
<keyword evidence="1" id="KW-0812">Transmembrane</keyword>
<gene>
    <name evidence="2" type="ORF">UFOPK1493_01185</name>
</gene>
<name>A0A6J6CQK5_9ZZZZ</name>
<proteinExistence type="predicted"/>
<protein>
    <submittedName>
        <fullName evidence="2">Unannotated protein</fullName>
    </submittedName>
</protein>
<accession>A0A6J6CQK5</accession>
<keyword evidence="1" id="KW-1133">Transmembrane helix</keyword>
<organism evidence="2">
    <name type="scientific">freshwater metagenome</name>
    <dbReference type="NCBI Taxonomy" id="449393"/>
    <lineage>
        <taxon>unclassified sequences</taxon>
        <taxon>metagenomes</taxon>
        <taxon>ecological metagenomes</taxon>
    </lineage>
</organism>
<dbReference type="AlphaFoldDB" id="A0A6J6CQK5"/>
<evidence type="ECO:0000256" key="1">
    <source>
        <dbReference type="SAM" id="Phobius"/>
    </source>
</evidence>
<keyword evidence="1" id="KW-0472">Membrane</keyword>
<evidence type="ECO:0000313" key="2">
    <source>
        <dbReference type="EMBL" id="CAB4552659.1"/>
    </source>
</evidence>
<reference evidence="2" key="1">
    <citation type="submission" date="2020-05" db="EMBL/GenBank/DDBJ databases">
        <authorList>
            <person name="Chiriac C."/>
            <person name="Salcher M."/>
            <person name="Ghai R."/>
            <person name="Kavagutti S V."/>
        </authorList>
    </citation>
    <scope>NUCLEOTIDE SEQUENCE</scope>
</reference>